<dbReference type="InterPro" id="IPR005467">
    <property type="entry name" value="His_kinase_dom"/>
</dbReference>
<dbReference type="InterPro" id="IPR011006">
    <property type="entry name" value="CheY-like_superfamily"/>
</dbReference>
<dbReference type="InterPro" id="IPR001789">
    <property type="entry name" value="Sig_transdc_resp-reg_receiver"/>
</dbReference>
<evidence type="ECO:0000256" key="8">
    <source>
        <dbReference type="SAM" id="Phobius"/>
    </source>
</evidence>
<keyword evidence="6" id="KW-0902">Two-component regulatory system</keyword>
<keyword evidence="12" id="KW-1185">Reference proteome</keyword>
<feature type="transmembrane region" description="Helical" evidence="8">
    <location>
        <begin position="164"/>
        <end position="181"/>
    </location>
</feature>
<dbReference type="EC" id="2.7.13.3" evidence="2"/>
<feature type="transmembrane region" description="Helical" evidence="8">
    <location>
        <begin position="60"/>
        <end position="81"/>
    </location>
</feature>
<dbReference type="InterPro" id="IPR036097">
    <property type="entry name" value="HisK_dim/P_sf"/>
</dbReference>
<dbReference type="RefSeq" id="WP_223004976.1">
    <property type="nucleotide sequence ID" value="NZ_JAHSQO010000005.1"/>
</dbReference>
<dbReference type="PRINTS" id="PR00344">
    <property type="entry name" value="BCTRLSENSOR"/>
</dbReference>
<dbReference type="SUPFAM" id="SSF52172">
    <property type="entry name" value="CheY-like"/>
    <property type="match status" value="1"/>
</dbReference>
<dbReference type="Proteomes" id="UP000777661">
    <property type="component" value="Unassembled WGS sequence"/>
</dbReference>
<keyword evidence="8" id="KW-0472">Membrane</keyword>
<dbReference type="Gene3D" id="1.10.287.130">
    <property type="match status" value="1"/>
</dbReference>
<dbReference type="InterPro" id="IPR003661">
    <property type="entry name" value="HisK_dim/P_dom"/>
</dbReference>
<evidence type="ECO:0000256" key="6">
    <source>
        <dbReference type="ARBA" id="ARBA00023012"/>
    </source>
</evidence>
<feature type="transmembrane region" description="Helical" evidence="8">
    <location>
        <begin position="102"/>
        <end position="126"/>
    </location>
</feature>
<dbReference type="PANTHER" id="PTHR43711">
    <property type="entry name" value="TWO-COMPONENT HISTIDINE KINASE"/>
    <property type="match status" value="1"/>
</dbReference>
<evidence type="ECO:0000256" key="3">
    <source>
        <dbReference type="ARBA" id="ARBA00022553"/>
    </source>
</evidence>
<evidence type="ECO:0000313" key="11">
    <source>
        <dbReference type="EMBL" id="MBY8918304.1"/>
    </source>
</evidence>
<evidence type="ECO:0000259" key="9">
    <source>
        <dbReference type="PROSITE" id="PS50109"/>
    </source>
</evidence>
<evidence type="ECO:0000256" key="1">
    <source>
        <dbReference type="ARBA" id="ARBA00000085"/>
    </source>
</evidence>
<evidence type="ECO:0000256" key="5">
    <source>
        <dbReference type="ARBA" id="ARBA00022777"/>
    </source>
</evidence>
<dbReference type="SMART" id="SM00387">
    <property type="entry name" value="HATPase_c"/>
    <property type="match status" value="1"/>
</dbReference>
<dbReference type="InterPro" id="IPR036890">
    <property type="entry name" value="HATPase_C_sf"/>
</dbReference>
<dbReference type="Pfam" id="PF00512">
    <property type="entry name" value="HisKA"/>
    <property type="match status" value="1"/>
</dbReference>
<evidence type="ECO:0000256" key="4">
    <source>
        <dbReference type="ARBA" id="ARBA00022679"/>
    </source>
</evidence>
<accession>A0ABS7RBJ6</accession>
<dbReference type="InterPro" id="IPR004358">
    <property type="entry name" value="Sig_transdc_His_kin-like_C"/>
</dbReference>
<keyword evidence="3 7" id="KW-0597">Phosphoprotein</keyword>
<evidence type="ECO:0000259" key="10">
    <source>
        <dbReference type="PROSITE" id="PS50110"/>
    </source>
</evidence>
<evidence type="ECO:0000256" key="2">
    <source>
        <dbReference type="ARBA" id="ARBA00012438"/>
    </source>
</evidence>
<dbReference type="PROSITE" id="PS50110">
    <property type="entry name" value="RESPONSE_REGULATORY"/>
    <property type="match status" value="1"/>
</dbReference>
<feature type="domain" description="Response regulatory" evidence="10">
    <location>
        <begin position="444"/>
        <end position="554"/>
    </location>
</feature>
<evidence type="ECO:0000313" key="12">
    <source>
        <dbReference type="Proteomes" id="UP000777661"/>
    </source>
</evidence>
<dbReference type="PROSITE" id="PS50109">
    <property type="entry name" value="HIS_KIN"/>
    <property type="match status" value="1"/>
</dbReference>
<dbReference type="InterPro" id="IPR050736">
    <property type="entry name" value="Sensor_HK_Regulatory"/>
</dbReference>
<sequence>MGNTAATFVADFRKWLVRNLVVATGKVDAERGQALVRIVLVPLFDVYIITVLALQGLDTIWEWLAVIAVVAYVPLSFLLLLHITRQPGHIVWRRLLAMFGDYGAMALAMSVGGMAMLPVYATLLWVTVGNGMRFGSRYLLVATCMALATIAIATVFNTEWRNDPYVVITLILTTLIVPAYIDGLQRALRGALDEAREASLAKSNFLAQASHDLRQPIHAISLFTACLRDAGLGREERQMVENIDRSLHGVAGLFRSLLDIATLDSGKVKPKLKPVLIGDVIAEVVRQYSEMAQWADVELRSVHCRSVVRADAALLSTMLQNLVSNALKYAPGSPVLVGCRRRNGQLTIEVHDRGPGIPDEHLEQVFDEFYQVRERGDRDVEGVGLGLSIVRRVGGLMGLDVTLRSVPGRGTSVAIAGLVPCAEQVVPAPQPTTVPMHSAISGMRVLLVEEDEDVLLASATLLQKWGCVVQAETGIPVRGVSWDVVISDYDLGGKRTGADCIAVVRQLVGRAIPAIIVTGHDEMRVRQDLGDDRIPILAKPVRPAELRSVLTAQAVASG</sequence>
<reference evidence="11 12" key="1">
    <citation type="submission" date="2021-06" db="EMBL/GenBank/DDBJ databases">
        <title>Nitratireductor porphyridii sp. nov., isolated from a small marine red alga, Porphyridium purpureum in South Korea.</title>
        <authorList>
            <person name="Kim K.H."/>
            <person name="Kristyanto S."/>
            <person name="Jeon C.O."/>
        </authorList>
    </citation>
    <scope>NUCLEOTIDE SEQUENCE [LARGE SCALE GENOMIC DNA]</scope>
    <source>
        <strain evidence="11 12">R6</strain>
    </source>
</reference>
<dbReference type="EMBL" id="JAHSQO010000005">
    <property type="protein sequence ID" value="MBY8918304.1"/>
    <property type="molecule type" value="Genomic_DNA"/>
</dbReference>
<dbReference type="SMART" id="SM00388">
    <property type="entry name" value="HisKA"/>
    <property type="match status" value="1"/>
</dbReference>
<dbReference type="InterPro" id="IPR003594">
    <property type="entry name" value="HATPase_dom"/>
</dbReference>
<dbReference type="Gene3D" id="3.40.50.2300">
    <property type="match status" value="1"/>
</dbReference>
<name>A0ABS7RBJ6_9HYPH</name>
<keyword evidence="8" id="KW-0812">Transmembrane</keyword>
<organism evidence="11 12">
    <name type="scientific">Nitratireductor rhodophyticola</name>
    <dbReference type="NCBI Taxonomy" id="2854036"/>
    <lineage>
        <taxon>Bacteria</taxon>
        <taxon>Pseudomonadati</taxon>
        <taxon>Pseudomonadota</taxon>
        <taxon>Alphaproteobacteria</taxon>
        <taxon>Hyphomicrobiales</taxon>
        <taxon>Phyllobacteriaceae</taxon>
        <taxon>Nitratireductor</taxon>
    </lineage>
</organism>
<keyword evidence="8" id="KW-1133">Transmembrane helix</keyword>
<keyword evidence="5 11" id="KW-0418">Kinase</keyword>
<comment type="catalytic activity">
    <reaction evidence="1">
        <text>ATP + protein L-histidine = ADP + protein N-phospho-L-histidine.</text>
        <dbReference type="EC" id="2.7.13.3"/>
    </reaction>
</comment>
<feature type="domain" description="Histidine kinase" evidence="9">
    <location>
        <begin position="208"/>
        <end position="415"/>
    </location>
</feature>
<feature type="modified residue" description="4-aspartylphosphate" evidence="7">
    <location>
        <position position="488"/>
    </location>
</feature>
<dbReference type="CDD" id="cd00156">
    <property type="entry name" value="REC"/>
    <property type="match status" value="1"/>
</dbReference>
<protein>
    <recommendedName>
        <fullName evidence="2">histidine kinase</fullName>
        <ecNumber evidence="2">2.7.13.3</ecNumber>
    </recommendedName>
</protein>
<proteinExistence type="predicted"/>
<feature type="transmembrane region" description="Helical" evidence="8">
    <location>
        <begin position="138"/>
        <end position="157"/>
    </location>
</feature>
<dbReference type="GO" id="GO:0016301">
    <property type="term" value="F:kinase activity"/>
    <property type="evidence" value="ECO:0007669"/>
    <property type="project" value="UniProtKB-KW"/>
</dbReference>
<gene>
    <name evidence="11" type="ORF">KVG22_16995</name>
</gene>
<dbReference type="SUPFAM" id="SSF55874">
    <property type="entry name" value="ATPase domain of HSP90 chaperone/DNA topoisomerase II/histidine kinase"/>
    <property type="match status" value="1"/>
</dbReference>
<dbReference type="Pfam" id="PF02518">
    <property type="entry name" value="HATPase_c"/>
    <property type="match status" value="1"/>
</dbReference>
<feature type="transmembrane region" description="Helical" evidence="8">
    <location>
        <begin position="34"/>
        <end position="54"/>
    </location>
</feature>
<evidence type="ECO:0000256" key="7">
    <source>
        <dbReference type="PROSITE-ProRule" id="PRU00169"/>
    </source>
</evidence>
<comment type="caution">
    <text evidence="11">The sequence shown here is derived from an EMBL/GenBank/DDBJ whole genome shotgun (WGS) entry which is preliminary data.</text>
</comment>
<dbReference type="PANTHER" id="PTHR43711:SF31">
    <property type="entry name" value="HISTIDINE KINASE"/>
    <property type="match status" value="1"/>
</dbReference>
<dbReference type="SMART" id="SM00448">
    <property type="entry name" value="REC"/>
    <property type="match status" value="1"/>
</dbReference>
<dbReference type="SUPFAM" id="SSF47384">
    <property type="entry name" value="Homodimeric domain of signal transducing histidine kinase"/>
    <property type="match status" value="1"/>
</dbReference>
<dbReference type="CDD" id="cd00082">
    <property type="entry name" value="HisKA"/>
    <property type="match status" value="1"/>
</dbReference>
<dbReference type="Gene3D" id="3.30.565.10">
    <property type="entry name" value="Histidine kinase-like ATPase, C-terminal domain"/>
    <property type="match status" value="1"/>
</dbReference>
<keyword evidence="4" id="KW-0808">Transferase</keyword>